<dbReference type="InterPro" id="IPR036291">
    <property type="entry name" value="NAD(P)-bd_dom_sf"/>
</dbReference>
<accession>A0A5C5VSL4</accession>
<dbReference type="EMBL" id="SJPH01000008">
    <property type="protein sequence ID" value="TWT41626.1"/>
    <property type="molecule type" value="Genomic_DNA"/>
</dbReference>
<dbReference type="InterPro" id="IPR057326">
    <property type="entry name" value="KR_dom"/>
</dbReference>
<dbReference type="RefSeq" id="WP_146575209.1">
    <property type="nucleotide sequence ID" value="NZ_SJPH01000008.1"/>
</dbReference>
<dbReference type="OrthoDB" id="9810734at2"/>
<organism evidence="5 6">
    <name type="scientific">Botrimarina hoheduenensis</name>
    <dbReference type="NCBI Taxonomy" id="2528000"/>
    <lineage>
        <taxon>Bacteria</taxon>
        <taxon>Pseudomonadati</taxon>
        <taxon>Planctomycetota</taxon>
        <taxon>Planctomycetia</taxon>
        <taxon>Pirellulales</taxon>
        <taxon>Lacipirellulaceae</taxon>
        <taxon>Botrimarina</taxon>
    </lineage>
</organism>
<evidence type="ECO:0000313" key="6">
    <source>
        <dbReference type="Proteomes" id="UP000318995"/>
    </source>
</evidence>
<dbReference type="PANTHER" id="PTHR24322">
    <property type="entry name" value="PKSB"/>
    <property type="match status" value="1"/>
</dbReference>
<dbReference type="PRINTS" id="PR00081">
    <property type="entry name" value="GDHRDH"/>
</dbReference>
<feature type="domain" description="Ketoreductase" evidence="4">
    <location>
        <begin position="7"/>
        <end position="186"/>
    </location>
</feature>
<gene>
    <name evidence="5" type="primary">sadH_1</name>
    <name evidence="5" type="ORF">Pla111_30030</name>
</gene>
<dbReference type="GO" id="GO:0016616">
    <property type="term" value="F:oxidoreductase activity, acting on the CH-OH group of donors, NAD or NADP as acceptor"/>
    <property type="evidence" value="ECO:0007669"/>
    <property type="project" value="TreeGrafter"/>
</dbReference>
<name>A0A5C5VSL4_9BACT</name>
<dbReference type="InterPro" id="IPR002347">
    <property type="entry name" value="SDR_fam"/>
</dbReference>
<keyword evidence="6" id="KW-1185">Reference proteome</keyword>
<dbReference type="PANTHER" id="PTHR24322:SF736">
    <property type="entry name" value="RETINOL DEHYDROGENASE 10"/>
    <property type="match status" value="1"/>
</dbReference>
<dbReference type="InterPro" id="IPR020904">
    <property type="entry name" value="Sc_DH/Rdtase_CS"/>
</dbReference>
<proteinExistence type="inferred from homology"/>
<sequence>MRLLRGQRALVTGAASGIGRAIALELGRSGVDLMLVDVNVLGLERVRRDLEPFGVDVATHHADLSEVARVYEVAEVALTRWAGVDVLVNNAGVTYHGPTHTMPAEEWERLLAINLHAKLRLTQRLLPALLARPEAHILNVCSVLGLSGMPRVAAYCTTKFAMVGFSEALRAEYGRIGLGVTALCPGFVETGLFAAARPELPGGSPKRPPSWMCVSPERVARRAVRAIRYNQQRVVIDPVGRWVHGFKRLAPALFDTLLAMGRTRRIAKKHAVLSALDPDLQRALRAKLGLGVPTDAPQRVAA</sequence>
<dbReference type="AlphaFoldDB" id="A0A5C5VSL4"/>
<reference evidence="5 6" key="1">
    <citation type="submission" date="2019-02" db="EMBL/GenBank/DDBJ databases">
        <title>Deep-cultivation of Planctomycetes and their phenomic and genomic characterization uncovers novel biology.</title>
        <authorList>
            <person name="Wiegand S."/>
            <person name="Jogler M."/>
            <person name="Boedeker C."/>
            <person name="Pinto D."/>
            <person name="Vollmers J."/>
            <person name="Rivas-Marin E."/>
            <person name="Kohn T."/>
            <person name="Peeters S.H."/>
            <person name="Heuer A."/>
            <person name="Rast P."/>
            <person name="Oberbeckmann S."/>
            <person name="Bunk B."/>
            <person name="Jeske O."/>
            <person name="Meyerdierks A."/>
            <person name="Storesund J.E."/>
            <person name="Kallscheuer N."/>
            <person name="Luecker S."/>
            <person name="Lage O.M."/>
            <person name="Pohl T."/>
            <person name="Merkel B.J."/>
            <person name="Hornburger P."/>
            <person name="Mueller R.-W."/>
            <person name="Bruemmer F."/>
            <person name="Labrenz M."/>
            <person name="Spormann A.M."/>
            <person name="Op Den Camp H."/>
            <person name="Overmann J."/>
            <person name="Amann R."/>
            <person name="Jetten M.S.M."/>
            <person name="Mascher T."/>
            <person name="Medema M.H."/>
            <person name="Devos D.P."/>
            <person name="Kaster A.-K."/>
            <person name="Ovreas L."/>
            <person name="Rohde M."/>
            <person name="Galperin M.Y."/>
            <person name="Jogler C."/>
        </authorList>
    </citation>
    <scope>NUCLEOTIDE SEQUENCE [LARGE SCALE GENOMIC DNA]</scope>
    <source>
        <strain evidence="5 6">Pla111</strain>
    </source>
</reference>
<evidence type="ECO:0000256" key="1">
    <source>
        <dbReference type="ARBA" id="ARBA00006484"/>
    </source>
</evidence>
<evidence type="ECO:0000313" key="5">
    <source>
        <dbReference type="EMBL" id="TWT41626.1"/>
    </source>
</evidence>
<comment type="caution">
    <text evidence="5">The sequence shown here is derived from an EMBL/GenBank/DDBJ whole genome shotgun (WGS) entry which is preliminary data.</text>
</comment>
<dbReference type="Gene3D" id="3.40.50.720">
    <property type="entry name" value="NAD(P)-binding Rossmann-like Domain"/>
    <property type="match status" value="1"/>
</dbReference>
<evidence type="ECO:0000256" key="2">
    <source>
        <dbReference type="ARBA" id="ARBA00023002"/>
    </source>
</evidence>
<dbReference type="PRINTS" id="PR00080">
    <property type="entry name" value="SDRFAMILY"/>
</dbReference>
<dbReference type="Pfam" id="PF00106">
    <property type="entry name" value="adh_short"/>
    <property type="match status" value="1"/>
</dbReference>
<evidence type="ECO:0000256" key="3">
    <source>
        <dbReference type="RuleBase" id="RU000363"/>
    </source>
</evidence>
<dbReference type="PIRSF" id="PIRSF000126">
    <property type="entry name" value="11-beta-HSD1"/>
    <property type="match status" value="1"/>
</dbReference>
<dbReference type="Proteomes" id="UP000318995">
    <property type="component" value="Unassembled WGS sequence"/>
</dbReference>
<comment type="similarity">
    <text evidence="1 3">Belongs to the short-chain dehydrogenases/reductases (SDR) family.</text>
</comment>
<evidence type="ECO:0000259" key="4">
    <source>
        <dbReference type="SMART" id="SM00822"/>
    </source>
</evidence>
<dbReference type="SMART" id="SM00822">
    <property type="entry name" value="PKS_KR"/>
    <property type="match status" value="1"/>
</dbReference>
<dbReference type="PROSITE" id="PS00061">
    <property type="entry name" value="ADH_SHORT"/>
    <property type="match status" value="1"/>
</dbReference>
<protein>
    <submittedName>
        <fullName evidence="5">Putative oxidoreductase SadH</fullName>
        <ecNumber evidence="5">1.-.-.-</ecNumber>
    </submittedName>
</protein>
<dbReference type="EC" id="1.-.-.-" evidence="5"/>
<dbReference type="SUPFAM" id="SSF51735">
    <property type="entry name" value="NAD(P)-binding Rossmann-fold domains"/>
    <property type="match status" value="1"/>
</dbReference>
<keyword evidence="2 5" id="KW-0560">Oxidoreductase</keyword>